<dbReference type="SUPFAM" id="SSF158837">
    <property type="entry name" value="AGR C 984p-like"/>
    <property type="match status" value="1"/>
</dbReference>
<dbReference type="Gene3D" id="1.10.3700.10">
    <property type="entry name" value="AGR C 984p-like"/>
    <property type="match status" value="1"/>
</dbReference>
<keyword evidence="1" id="KW-0969">Cilium</keyword>
<dbReference type="InterPro" id="IPR023157">
    <property type="entry name" value="AGR-C-984p-like_sf"/>
</dbReference>
<dbReference type="InterPro" id="IPR010626">
    <property type="entry name" value="DUF1217"/>
</dbReference>
<name>A0A2H5EZQ3_9RHOB</name>
<dbReference type="Proteomes" id="UP000234530">
    <property type="component" value="Chromosome"/>
</dbReference>
<dbReference type="AlphaFoldDB" id="A0A2H5EZQ3"/>
<dbReference type="Pfam" id="PF06748">
    <property type="entry name" value="DUF1217"/>
    <property type="match status" value="1"/>
</dbReference>
<keyword evidence="2" id="KW-1185">Reference proteome</keyword>
<proteinExistence type="predicted"/>
<evidence type="ECO:0000313" key="1">
    <source>
        <dbReference type="EMBL" id="AUH64779.1"/>
    </source>
</evidence>
<dbReference type="EMBL" id="CP025430">
    <property type="protein sequence ID" value="AUH64779.1"/>
    <property type="molecule type" value="Genomic_DNA"/>
</dbReference>
<sequence>MTAAIHLGTGGLAGWKLLQRTASRQKEMLAADPVVARTTRYFRETIGRTAGADDLVSDHRLMTVALGAYGLESQIASKAFIRKVLDEPRGDDRSLANRMVDKRYQKLAAAFGYDQGNQMVSSSGFGEQISALYLEREFERRVGEGDPNLRLALNAQRELRQMTDRASTEATLWYEVLGNTQLRKVFEQAFGFGQAYGRLPIDRQLAEFTAGATSLFGSSSFKVIASEAGIEKLVQRFLLRAQISDSAATSPFATALTLLRRGG</sequence>
<keyword evidence="1" id="KW-0966">Cell projection</keyword>
<keyword evidence="1" id="KW-0282">Flagellum</keyword>
<reference evidence="1 2" key="1">
    <citation type="journal article" date="2013" name="Antonie Van Leeuwenhoek">
        <title>Paracoccus zhejiangensis sp. nov., isolated from activated sludge in wastewater-treatment system.</title>
        <authorList>
            <person name="Wu Z.G."/>
            <person name="Zhang D.F."/>
            <person name="Liu Y.L."/>
            <person name="Wang F."/>
            <person name="Jiang X."/>
            <person name="Li C."/>
            <person name="Li S.P."/>
            <person name="Hong Q."/>
            <person name="Li W.J."/>
        </authorList>
    </citation>
    <scope>NUCLEOTIDE SEQUENCE [LARGE SCALE GENOMIC DNA]</scope>
    <source>
        <strain evidence="1 2">J6</strain>
    </source>
</reference>
<gene>
    <name evidence="1" type="ORF">CX676_11885</name>
</gene>
<dbReference type="KEGG" id="pzh:CX676_11885"/>
<evidence type="ECO:0000313" key="2">
    <source>
        <dbReference type="Proteomes" id="UP000234530"/>
    </source>
</evidence>
<organism evidence="1 2">
    <name type="scientific">Paracoccus zhejiangensis</name>
    <dbReference type="NCBI Taxonomy" id="1077935"/>
    <lineage>
        <taxon>Bacteria</taxon>
        <taxon>Pseudomonadati</taxon>
        <taxon>Pseudomonadota</taxon>
        <taxon>Alphaproteobacteria</taxon>
        <taxon>Rhodobacterales</taxon>
        <taxon>Paracoccaceae</taxon>
        <taxon>Paracoccus</taxon>
    </lineage>
</organism>
<protein>
    <submittedName>
        <fullName evidence="1">Flagellar protein</fullName>
    </submittedName>
</protein>
<accession>A0A2H5EZQ3</accession>